<evidence type="ECO:0000256" key="2">
    <source>
        <dbReference type="SAM" id="SignalP"/>
    </source>
</evidence>
<proteinExistence type="predicted"/>
<evidence type="ECO:0000313" key="3">
    <source>
        <dbReference type="EMBL" id="KAK1394269.1"/>
    </source>
</evidence>
<protein>
    <submittedName>
        <fullName evidence="3">Uncharacterized protein</fullName>
    </submittedName>
</protein>
<organism evidence="3 4">
    <name type="scientific">Heracleum sosnowskyi</name>
    <dbReference type="NCBI Taxonomy" id="360622"/>
    <lineage>
        <taxon>Eukaryota</taxon>
        <taxon>Viridiplantae</taxon>
        <taxon>Streptophyta</taxon>
        <taxon>Embryophyta</taxon>
        <taxon>Tracheophyta</taxon>
        <taxon>Spermatophyta</taxon>
        <taxon>Magnoliopsida</taxon>
        <taxon>eudicotyledons</taxon>
        <taxon>Gunneridae</taxon>
        <taxon>Pentapetalae</taxon>
        <taxon>asterids</taxon>
        <taxon>campanulids</taxon>
        <taxon>Apiales</taxon>
        <taxon>Apiaceae</taxon>
        <taxon>Apioideae</taxon>
        <taxon>apioid superclade</taxon>
        <taxon>Tordylieae</taxon>
        <taxon>Tordyliinae</taxon>
        <taxon>Heracleum</taxon>
    </lineage>
</organism>
<feature type="compositionally biased region" description="Polar residues" evidence="1">
    <location>
        <begin position="376"/>
        <end position="391"/>
    </location>
</feature>
<gene>
    <name evidence="3" type="ORF">POM88_013325</name>
</gene>
<keyword evidence="4" id="KW-1185">Reference proteome</keyword>
<feature type="region of interest" description="Disordered" evidence="1">
    <location>
        <begin position="426"/>
        <end position="446"/>
    </location>
</feature>
<dbReference type="EMBL" id="JAUIZM010000003">
    <property type="protein sequence ID" value="KAK1394269.1"/>
    <property type="molecule type" value="Genomic_DNA"/>
</dbReference>
<comment type="caution">
    <text evidence="3">The sequence shown here is derived from an EMBL/GenBank/DDBJ whole genome shotgun (WGS) entry which is preliminary data.</text>
</comment>
<feature type="compositionally biased region" description="Polar residues" evidence="1">
    <location>
        <begin position="179"/>
        <end position="191"/>
    </location>
</feature>
<feature type="region of interest" description="Disordered" evidence="1">
    <location>
        <begin position="371"/>
        <end position="391"/>
    </location>
</feature>
<feature type="region of interest" description="Disordered" evidence="1">
    <location>
        <begin position="168"/>
        <end position="191"/>
    </location>
</feature>
<name>A0AAD8IY61_9APIA</name>
<sequence length="502" mass="55891">MFLPLVFVVLICSVLVSALAGVVYRVFFRADRKGLKNVKGYRKNDEKTPIVKDDDMGKNCSVLDQGQTTRRRNANEKDRKDYMDSSIEGKNVARFDGDLGNKNAVAEENWKELREVKANIANEKAGPCLLNASQTAASPAFISSCIEEPAQFSGVKAETEGESLEDLEEEDAHEDTNKVQEGQTNDFNTIQGGNASEVVFNSFHNYHEKDGCELKKKQNLHENIDDGSTSSSSSEDDVPLCTADKVELLRSLSSLARKDITVPGDDNNDQENDVLYSTDRLLYEKTKDNSYFGEKKLCHGPSNSLASDLQVEVSEVSSPQSTSSNENCSLFDYYINKEATSGCEDTCAGLSRLSGEAINELNSREINKTGEEVTTDVGSSRINHNLDPNTSYLQPEKVAQQDEISSLSQPLNLPESIQSQANDFNPESRAASIPTDAPPTYDSEDSTERVVAHTSDSKNLQTDNTRWHTQEAFRPKSWLQYLIKMHEEYCENLNTSRDNKHR</sequence>
<dbReference type="AlphaFoldDB" id="A0AAD8IY61"/>
<keyword evidence="2" id="KW-0732">Signal</keyword>
<evidence type="ECO:0000256" key="1">
    <source>
        <dbReference type="SAM" id="MobiDB-lite"/>
    </source>
</evidence>
<dbReference type="Proteomes" id="UP001237642">
    <property type="component" value="Unassembled WGS sequence"/>
</dbReference>
<evidence type="ECO:0000313" key="4">
    <source>
        <dbReference type="Proteomes" id="UP001237642"/>
    </source>
</evidence>
<feature type="signal peptide" evidence="2">
    <location>
        <begin position="1"/>
        <end position="18"/>
    </location>
</feature>
<accession>A0AAD8IY61</accession>
<feature type="chain" id="PRO_5042223772" evidence="2">
    <location>
        <begin position="19"/>
        <end position="502"/>
    </location>
</feature>
<reference evidence="3" key="2">
    <citation type="submission" date="2023-05" db="EMBL/GenBank/DDBJ databases">
        <authorList>
            <person name="Schelkunov M.I."/>
        </authorList>
    </citation>
    <scope>NUCLEOTIDE SEQUENCE</scope>
    <source>
        <strain evidence="3">Hsosn_3</strain>
        <tissue evidence="3">Leaf</tissue>
    </source>
</reference>
<reference evidence="3" key="1">
    <citation type="submission" date="2023-02" db="EMBL/GenBank/DDBJ databases">
        <title>Genome of toxic invasive species Heracleum sosnowskyi carries increased number of genes despite the absence of recent whole-genome duplications.</title>
        <authorList>
            <person name="Schelkunov M."/>
            <person name="Shtratnikova V."/>
            <person name="Makarenko M."/>
            <person name="Klepikova A."/>
            <person name="Omelchenko D."/>
            <person name="Novikova G."/>
            <person name="Obukhova E."/>
            <person name="Bogdanov V."/>
            <person name="Penin A."/>
            <person name="Logacheva M."/>
        </authorList>
    </citation>
    <scope>NUCLEOTIDE SEQUENCE</scope>
    <source>
        <strain evidence="3">Hsosn_3</strain>
        <tissue evidence="3">Leaf</tissue>
    </source>
</reference>